<dbReference type="GO" id="GO:1901137">
    <property type="term" value="P:carbohydrate derivative biosynthetic process"/>
    <property type="evidence" value="ECO:0007669"/>
    <property type="project" value="UniProtKB-ARBA"/>
</dbReference>
<gene>
    <name evidence="3" type="ORF">DSL92_03040</name>
</gene>
<dbReference type="GO" id="GO:0005975">
    <property type="term" value="P:carbohydrate metabolic process"/>
    <property type="evidence" value="ECO:0007669"/>
    <property type="project" value="InterPro"/>
</dbReference>
<proteinExistence type="predicted"/>
<dbReference type="EMBL" id="RXHI01000007">
    <property type="protein sequence ID" value="RUA22915.1"/>
    <property type="molecule type" value="Genomic_DNA"/>
</dbReference>
<reference evidence="3" key="1">
    <citation type="submission" date="2018-12" db="EMBL/GenBank/DDBJ databases">
        <authorList>
            <person name="Jadhav K."/>
            <person name="Kushwaha B."/>
            <person name="Jadhav I."/>
        </authorList>
    </citation>
    <scope>NUCLEOTIDE SEQUENCE [LARGE SCALE GENOMIC DNA]</scope>
    <source>
        <strain evidence="3">SBS 10</strain>
    </source>
</reference>
<evidence type="ECO:0000256" key="1">
    <source>
        <dbReference type="SAM" id="MobiDB-lite"/>
    </source>
</evidence>
<feature type="compositionally biased region" description="Basic and acidic residues" evidence="1">
    <location>
        <begin position="7"/>
        <end position="22"/>
    </location>
</feature>
<dbReference type="AlphaFoldDB" id="A0A432JLA0"/>
<dbReference type="Gene3D" id="3.40.50.2000">
    <property type="entry name" value="Glycogen Phosphorylase B"/>
    <property type="match status" value="1"/>
</dbReference>
<feature type="region of interest" description="Disordered" evidence="1">
    <location>
        <begin position="1"/>
        <end position="26"/>
    </location>
</feature>
<dbReference type="InterPro" id="IPR004276">
    <property type="entry name" value="GlycoTrans_28_N"/>
</dbReference>
<sequence length="120" mass="12872">MHWLEQSARHRESPGSRGEDTAASHCGEWASRQWPGGLAAGLQSHASGQRAAGIIRRLDPTLVVGLGGFASGGWWQPPGCCIALVIHEQNAVAGLTNRVLARLARRVFAAFPRRSPDVAR</sequence>
<dbReference type="Pfam" id="PF03033">
    <property type="entry name" value="Glyco_transf_28"/>
    <property type="match status" value="1"/>
</dbReference>
<dbReference type="GO" id="GO:0016758">
    <property type="term" value="F:hexosyltransferase activity"/>
    <property type="evidence" value="ECO:0007669"/>
    <property type="project" value="InterPro"/>
</dbReference>
<accession>A0A432JLA0</accession>
<protein>
    <recommendedName>
        <fullName evidence="2">Glycosyltransferase family 28 N-terminal domain-containing protein</fullName>
    </recommendedName>
</protein>
<dbReference type="SUPFAM" id="SSF53756">
    <property type="entry name" value="UDP-Glycosyltransferase/glycogen phosphorylase"/>
    <property type="match status" value="1"/>
</dbReference>
<evidence type="ECO:0000313" key="3">
    <source>
        <dbReference type="EMBL" id="RUA22915.1"/>
    </source>
</evidence>
<comment type="caution">
    <text evidence="3">The sequence shown here is derived from an EMBL/GenBank/DDBJ whole genome shotgun (WGS) entry which is preliminary data.</text>
</comment>
<name>A0A432JLA0_9GAMM</name>
<organism evidence="3">
    <name type="scientific">Billgrantia gudaonensis</name>
    <dbReference type="NCBI Taxonomy" id="376427"/>
    <lineage>
        <taxon>Bacteria</taxon>
        <taxon>Pseudomonadati</taxon>
        <taxon>Pseudomonadota</taxon>
        <taxon>Gammaproteobacteria</taxon>
        <taxon>Oceanospirillales</taxon>
        <taxon>Halomonadaceae</taxon>
        <taxon>Billgrantia</taxon>
    </lineage>
</organism>
<feature type="domain" description="Glycosyltransferase family 28 N-terminal" evidence="2">
    <location>
        <begin position="34"/>
        <end position="108"/>
    </location>
</feature>
<evidence type="ECO:0000259" key="2">
    <source>
        <dbReference type="Pfam" id="PF03033"/>
    </source>
</evidence>